<reference evidence="1 2" key="1">
    <citation type="submission" date="2024-11" db="EMBL/GenBank/DDBJ databases">
        <title>A near-complete genome assembly of Cinchona calisaya.</title>
        <authorList>
            <person name="Lian D.C."/>
            <person name="Zhao X.W."/>
            <person name="Wei L."/>
        </authorList>
    </citation>
    <scope>NUCLEOTIDE SEQUENCE [LARGE SCALE GENOMIC DNA]</scope>
    <source>
        <tissue evidence="1">Nenye</tissue>
    </source>
</reference>
<gene>
    <name evidence="1" type="ORF">ACH5RR_035861</name>
</gene>
<comment type="caution">
    <text evidence="1">The sequence shown here is derived from an EMBL/GenBank/DDBJ whole genome shotgun (WGS) entry which is preliminary data.</text>
</comment>
<dbReference type="AlphaFoldDB" id="A0ABD2Y4Q9"/>
<accession>A0ABD2Y4Q9</accession>
<dbReference type="EMBL" id="JBJUIK010000015">
    <property type="protein sequence ID" value="KAL3501412.1"/>
    <property type="molecule type" value="Genomic_DNA"/>
</dbReference>
<evidence type="ECO:0000313" key="2">
    <source>
        <dbReference type="Proteomes" id="UP001630127"/>
    </source>
</evidence>
<proteinExistence type="predicted"/>
<name>A0ABD2Y4Q9_9GENT</name>
<organism evidence="1 2">
    <name type="scientific">Cinchona calisaya</name>
    <dbReference type="NCBI Taxonomy" id="153742"/>
    <lineage>
        <taxon>Eukaryota</taxon>
        <taxon>Viridiplantae</taxon>
        <taxon>Streptophyta</taxon>
        <taxon>Embryophyta</taxon>
        <taxon>Tracheophyta</taxon>
        <taxon>Spermatophyta</taxon>
        <taxon>Magnoliopsida</taxon>
        <taxon>eudicotyledons</taxon>
        <taxon>Gunneridae</taxon>
        <taxon>Pentapetalae</taxon>
        <taxon>asterids</taxon>
        <taxon>lamiids</taxon>
        <taxon>Gentianales</taxon>
        <taxon>Rubiaceae</taxon>
        <taxon>Cinchonoideae</taxon>
        <taxon>Cinchoneae</taxon>
        <taxon>Cinchona</taxon>
    </lineage>
</organism>
<evidence type="ECO:0000313" key="1">
    <source>
        <dbReference type="EMBL" id="KAL3501412.1"/>
    </source>
</evidence>
<keyword evidence="2" id="KW-1185">Reference proteome</keyword>
<dbReference type="Proteomes" id="UP001630127">
    <property type="component" value="Unassembled WGS sequence"/>
</dbReference>
<protein>
    <submittedName>
        <fullName evidence="1">Uncharacterized protein</fullName>
    </submittedName>
</protein>
<sequence length="154" mass="17114">MLMFRLWRKFTMTWPKIQSLDVKKQNILMDISVCGNHLNMVKVGEGYVPQPSPVNPLKSTGIVPVDIESQLTKKDKATTHSTIPRSRTNSNAQLRAAMEIIAPYSRVTKTVIFGGLLNADMAEDVHRLARECGTVCCVINLYSKMSLSIMASSS</sequence>